<dbReference type="Proteomes" id="UP000735302">
    <property type="component" value="Unassembled WGS sequence"/>
</dbReference>
<comment type="caution">
    <text evidence="3">The sequence shown here is derived from an EMBL/GenBank/DDBJ whole genome shotgun (WGS) entry which is preliminary data.</text>
</comment>
<evidence type="ECO:0000256" key="2">
    <source>
        <dbReference type="SAM" id="Phobius"/>
    </source>
</evidence>
<dbReference type="AlphaFoldDB" id="A0AAV4AQB3"/>
<evidence type="ECO:0000313" key="3">
    <source>
        <dbReference type="EMBL" id="GFO09979.1"/>
    </source>
</evidence>
<protein>
    <submittedName>
        <fullName evidence="3">Uncharacterized protein</fullName>
    </submittedName>
</protein>
<keyword evidence="4" id="KW-1185">Reference proteome</keyword>
<feature type="transmembrane region" description="Helical" evidence="2">
    <location>
        <begin position="126"/>
        <end position="145"/>
    </location>
</feature>
<keyword evidence="2" id="KW-0472">Membrane</keyword>
<feature type="region of interest" description="Disordered" evidence="1">
    <location>
        <begin position="31"/>
        <end position="65"/>
    </location>
</feature>
<dbReference type="EMBL" id="BLXT01004140">
    <property type="protein sequence ID" value="GFO09979.1"/>
    <property type="molecule type" value="Genomic_DNA"/>
</dbReference>
<proteinExistence type="predicted"/>
<sequence length="146" mass="15724">MSPTRDIKGQCPSAAVCCRQLPPLVISKASAPVGRHQHNPSESSKASAPVRRSQHPPPGLSKASAPVCHRQYLPPGILKASAPVCLRQHPTPGISLVGDIGDGRLERWLLVSLVDIGVGRLDHRRAYAILFCYICKLSGLMITFFA</sequence>
<reference evidence="3 4" key="1">
    <citation type="journal article" date="2021" name="Elife">
        <title>Chloroplast acquisition without the gene transfer in kleptoplastic sea slugs, Plakobranchus ocellatus.</title>
        <authorList>
            <person name="Maeda T."/>
            <person name="Takahashi S."/>
            <person name="Yoshida T."/>
            <person name="Shimamura S."/>
            <person name="Takaki Y."/>
            <person name="Nagai Y."/>
            <person name="Toyoda A."/>
            <person name="Suzuki Y."/>
            <person name="Arimoto A."/>
            <person name="Ishii H."/>
            <person name="Satoh N."/>
            <person name="Nishiyama T."/>
            <person name="Hasebe M."/>
            <person name="Maruyama T."/>
            <person name="Minagawa J."/>
            <person name="Obokata J."/>
            <person name="Shigenobu S."/>
        </authorList>
    </citation>
    <scope>NUCLEOTIDE SEQUENCE [LARGE SCALE GENOMIC DNA]</scope>
</reference>
<evidence type="ECO:0000313" key="4">
    <source>
        <dbReference type="Proteomes" id="UP000735302"/>
    </source>
</evidence>
<gene>
    <name evidence="3" type="ORF">PoB_003648400</name>
</gene>
<keyword evidence="2" id="KW-0812">Transmembrane</keyword>
<organism evidence="3 4">
    <name type="scientific">Plakobranchus ocellatus</name>
    <dbReference type="NCBI Taxonomy" id="259542"/>
    <lineage>
        <taxon>Eukaryota</taxon>
        <taxon>Metazoa</taxon>
        <taxon>Spiralia</taxon>
        <taxon>Lophotrochozoa</taxon>
        <taxon>Mollusca</taxon>
        <taxon>Gastropoda</taxon>
        <taxon>Heterobranchia</taxon>
        <taxon>Euthyneura</taxon>
        <taxon>Panpulmonata</taxon>
        <taxon>Sacoglossa</taxon>
        <taxon>Placobranchoidea</taxon>
        <taxon>Plakobranchidae</taxon>
        <taxon>Plakobranchus</taxon>
    </lineage>
</organism>
<keyword evidence="2" id="KW-1133">Transmembrane helix</keyword>
<name>A0AAV4AQB3_9GAST</name>
<evidence type="ECO:0000256" key="1">
    <source>
        <dbReference type="SAM" id="MobiDB-lite"/>
    </source>
</evidence>
<accession>A0AAV4AQB3</accession>